<reference evidence="3" key="2">
    <citation type="submission" date="2022-06" db="UniProtKB">
        <authorList>
            <consortium name="EnsemblMetazoa"/>
        </authorList>
    </citation>
    <scope>IDENTIFICATION</scope>
    <source>
        <strain evidence="3">DF5081</strain>
    </source>
</reference>
<feature type="domain" description="C-type lectin" evidence="2">
    <location>
        <begin position="149"/>
        <end position="267"/>
    </location>
</feature>
<evidence type="ECO:0000256" key="1">
    <source>
        <dbReference type="SAM" id="SignalP"/>
    </source>
</evidence>
<dbReference type="AlphaFoldDB" id="A0A8R1EMR9"/>
<evidence type="ECO:0000313" key="3">
    <source>
        <dbReference type="EnsemblMetazoa" id="CJA39133.1"/>
    </source>
</evidence>
<evidence type="ECO:0000313" key="4">
    <source>
        <dbReference type="Proteomes" id="UP000005237"/>
    </source>
</evidence>
<organism evidence="3 4">
    <name type="scientific">Caenorhabditis japonica</name>
    <dbReference type="NCBI Taxonomy" id="281687"/>
    <lineage>
        <taxon>Eukaryota</taxon>
        <taxon>Metazoa</taxon>
        <taxon>Ecdysozoa</taxon>
        <taxon>Nematoda</taxon>
        <taxon>Chromadorea</taxon>
        <taxon>Rhabditida</taxon>
        <taxon>Rhabditina</taxon>
        <taxon>Rhabditomorpha</taxon>
        <taxon>Rhabditoidea</taxon>
        <taxon>Rhabditidae</taxon>
        <taxon>Peloderinae</taxon>
        <taxon>Caenorhabditis</taxon>
    </lineage>
</organism>
<dbReference type="InterPro" id="IPR016186">
    <property type="entry name" value="C-type_lectin-like/link_sf"/>
</dbReference>
<dbReference type="Proteomes" id="UP000005237">
    <property type="component" value="Unassembled WGS sequence"/>
</dbReference>
<dbReference type="PANTHER" id="PTHR47753:SF4">
    <property type="entry name" value="C-TYPE LECTIN DOMAIN-CONTAINING PROTEIN"/>
    <property type="match status" value="1"/>
</dbReference>
<keyword evidence="1" id="KW-0732">Signal</keyword>
<dbReference type="EnsemblMetazoa" id="CJA39133.1">
    <property type="protein sequence ID" value="CJA39133.1"/>
    <property type="gene ID" value="WBGene00214980"/>
</dbReference>
<proteinExistence type="predicted"/>
<sequence>MLPILLLLILLLSTVNCQSGIQVIKYKIPFSFLVSRTIVWGDTAASSTAVDLYSVVTKNCGTQMCFVAVYRKSTIYQIFINQQNNCGTAPNCIGHSESEYEYSLVFVNTGTQGCTNSAAIINNLAVSTKLPVCPQFWYSYVRPNGRVWCYILVNKLMTVPQTWTKSNNYCWNMYGAQLNAFQTDQERQQFLAVIKPMKFLSRWMFLGATRNCGPNTGNCGQKYQFTWIAGTSTNNVLANNYGDPRWWDAGNCLTVMTEEKNMYDDVE</sequence>
<evidence type="ECO:0000259" key="2">
    <source>
        <dbReference type="PROSITE" id="PS50041"/>
    </source>
</evidence>
<dbReference type="CDD" id="cd00037">
    <property type="entry name" value="CLECT"/>
    <property type="match status" value="1"/>
</dbReference>
<accession>A0A8R1EMR9</accession>
<dbReference type="SUPFAM" id="SSF56436">
    <property type="entry name" value="C-type lectin-like"/>
    <property type="match status" value="1"/>
</dbReference>
<name>A0A8R1EMR9_CAEJA</name>
<feature type="signal peptide" evidence="1">
    <location>
        <begin position="1"/>
        <end position="17"/>
    </location>
</feature>
<protein>
    <submittedName>
        <fullName evidence="3">C-type lectin domain-containing protein</fullName>
    </submittedName>
</protein>
<dbReference type="InterPro" id="IPR016187">
    <property type="entry name" value="CTDL_fold"/>
</dbReference>
<reference evidence="4" key="1">
    <citation type="submission" date="2010-08" db="EMBL/GenBank/DDBJ databases">
        <authorList>
            <consortium name="Caenorhabditis japonica Sequencing Consortium"/>
            <person name="Wilson R.K."/>
        </authorList>
    </citation>
    <scope>NUCLEOTIDE SEQUENCE [LARGE SCALE GENOMIC DNA]</scope>
    <source>
        <strain evidence="4">DF5081</strain>
    </source>
</reference>
<dbReference type="PANTHER" id="PTHR47753">
    <property type="entry name" value="C-TYPE LECTIN-RELATED"/>
    <property type="match status" value="1"/>
</dbReference>
<keyword evidence="4" id="KW-1185">Reference proteome</keyword>
<dbReference type="PROSITE" id="PS50041">
    <property type="entry name" value="C_TYPE_LECTIN_2"/>
    <property type="match status" value="1"/>
</dbReference>
<dbReference type="Gene3D" id="3.10.100.10">
    <property type="entry name" value="Mannose-Binding Protein A, subunit A"/>
    <property type="match status" value="1"/>
</dbReference>
<dbReference type="InterPro" id="IPR001304">
    <property type="entry name" value="C-type_lectin-like"/>
</dbReference>
<feature type="chain" id="PRO_5035805472" evidence="1">
    <location>
        <begin position="18"/>
        <end position="267"/>
    </location>
</feature>